<dbReference type="PANTHER" id="PTHR43311">
    <property type="entry name" value="GLUTAMATE--TRNA LIGASE"/>
    <property type="match status" value="1"/>
</dbReference>
<dbReference type="NCBIfam" id="NF004315">
    <property type="entry name" value="PRK05710.1-4"/>
    <property type="match status" value="1"/>
</dbReference>
<evidence type="ECO:0000313" key="10">
    <source>
        <dbReference type="Proteomes" id="UP000241447"/>
    </source>
</evidence>
<comment type="similarity">
    <text evidence="7">Belongs to the class-I aminoacyl-tRNA synthetase family.</text>
</comment>
<keyword evidence="2" id="KW-0479">Metal-binding</keyword>
<feature type="domain" description="Glutamyl/glutaminyl-tRNA synthetase class Ib catalytic" evidence="8">
    <location>
        <begin position="9"/>
        <end position="283"/>
    </location>
</feature>
<dbReference type="InterPro" id="IPR020058">
    <property type="entry name" value="Glu/Gln-tRNA-synth_Ib_cat-dom"/>
</dbReference>
<organism evidence="9 10">
    <name type="scientific">Celeribacter baekdonensis</name>
    <dbReference type="NCBI Taxonomy" id="875171"/>
    <lineage>
        <taxon>Bacteria</taxon>
        <taxon>Pseudomonadati</taxon>
        <taxon>Pseudomonadota</taxon>
        <taxon>Alphaproteobacteria</taxon>
        <taxon>Rhodobacterales</taxon>
        <taxon>Roseobacteraceae</taxon>
        <taxon>Celeribacter</taxon>
    </lineage>
</organism>
<dbReference type="Proteomes" id="UP000241447">
    <property type="component" value="Chromosome"/>
</dbReference>
<sequence length="290" mass="32271">MKPPARRYVTRFAPSPTGPLHLGHAYSALTAYHRARAHDGLFLLRIEDGDITRCRPEWEALIYADLRWLGLSWPEPVLHVTAREDIYASALNRLEELGLIYPCSCTRRDVMNALSAPQEGAPMGPDGVIYPGTCRSRTMASFRPGEAVRLNMQKAVEYLGDVTRFSWVETGPDAPGTHRLSARQLIHHVGDIVLARKDIGTAAYHLSVVLDDAHQGVTEAVRGADLREATQIHRLLQALLDLPDIAYHHHALIRDAEGIRLAKRADAKAISKFREEGLSPEDIKMMIGLI</sequence>
<keyword evidence="1 7" id="KW-0436">Ligase</keyword>
<dbReference type="PANTHER" id="PTHR43311:SF1">
    <property type="entry name" value="GLUTAMYL-Q TRNA(ASP) SYNTHETASE"/>
    <property type="match status" value="1"/>
</dbReference>
<keyword evidence="3 7" id="KW-0547">Nucleotide-binding</keyword>
<dbReference type="GO" id="GO:0005829">
    <property type="term" value="C:cytosol"/>
    <property type="evidence" value="ECO:0007669"/>
    <property type="project" value="TreeGrafter"/>
</dbReference>
<dbReference type="AlphaFoldDB" id="A0A2R4M1I8"/>
<dbReference type="KEGG" id="cbak:DA792_07990"/>
<dbReference type="SUPFAM" id="SSF52374">
    <property type="entry name" value="Nucleotidylyl transferase"/>
    <property type="match status" value="1"/>
</dbReference>
<dbReference type="PRINTS" id="PR00987">
    <property type="entry name" value="TRNASYNTHGLU"/>
</dbReference>
<dbReference type="InterPro" id="IPR000924">
    <property type="entry name" value="Glu/Gln-tRNA-synth"/>
</dbReference>
<dbReference type="InterPro" id="IPR001412">
    <property type="entry name" value="aa-tRNA-synth_I_CS"/>
</dbReference>
<dbReference type="GO" id="GO:0006424">
    <property type="term" value="P:glutamyl-tRNA aminoacylation"/>
    <property type="evidence" value="ECO:0007669"/>
    <property type="project" value="TreeGrafter"/>
</dbReference>
<keyword evidence="7" id="KW-0648">Protein biosynthesis</keyword>
<dbReference type="RefSeq" id="WP_107719490.1">
    <property type="nucleotide sequence ID" value="NZ_CP028475.1"/>
</dbReference>
<keyword evidence="4" id="KW-0862">Zinc</keyword>
<name>A0A2R4M1I8_9RHOB</name>
<dbReference type="GO" id="GO:0005524">
    <property type="term" value="F:ATP binding"/>
    <property type="evidence" value="ECO:0007669"/>
    <property type="project" value="UniProtKB-KW"/>
</dbReference>
<dbReference type="EMBL" id="CP028475">
    <property type="protein sequence ID" value="AVW91035.1"/>
    <property type="molecule type" value="Genomic_DNA"/>
</dbReference>
<keyword evidence="6 7" id="KW-0030">Aminoacyl-tRNA synthetase</keyword>
<keyword evidence="5 7" id="KW-0067">ATP-binding</keyword>
<dbReference type="InterPro" id="IPR014729">
    <property type="entry name" value="Rossmann-like_a/b/a_fold"/>
</dbReference>
<reference evidence="9 10" key="1">
    <citation type="submission" date="2018-03" db="EMBL/GenBank/DDBJ databases">
        <title>The Complete Genome of Celeribacter baekdonensis strain LH4, a Thiosulfate-Oxidizing Alphaproteobacterium Isolated from Gulf of Mexico Continental Slope Sediments.</title>
        <authorList>
            <person name="Flood B.E."/>
            <person name="Bailey J.V."/>
            <person name="Leprich D."/>
        </authorList>
    </citation>
    <scope>NUCLEOTIDE SEQUENCE [LARGE SCALE GENOMIC DNA]</scope>
    <source>
        <strain evidence="9 10">LH4</strain>
    </source>
</reference>
<evidence type="ECO:0000259" key="8">
    <source>
        <dbReference type="Pfam" id="PF00749"/>
    </source>
</evidence>
<evidence type="ECO:0000313" key="9">
    <source>
        <dbReference type="EMBL" id="AVW91035.1"/>
    </source>
</evidence>
<dbReference type="GO" id="GO:0004818">
    <property type="term" value="F:glutamate-tRNA ligase activity"/>
    <property type="evidence" value="ECO:0007669"/>
    <property type="project" value="TreeGrafter"/>
</dbReference>
<dbReference type="Gene3D" id="3.40.50.620">
    <property type="entry name" value="HUPs"/>
    <property type="match status" value="1"/>
</dbReference>
<evidence type="ECO:0000256" key="5">
    <source>
        <dbReference type="ARBA" id="ARBA00022840"/>
    </source>
</evidence>
<evidence type="ECO:0000256" key="7">
    <source>
        <dbReference type="RuleBase" id="RU363037"/>
    </source>
</evidence>
<gene>
    <name evidence="9" type="ORF">DA792_07990</name>
</gene>
<evidence type="ECO:0000256" key="3">
    <source>
        <dbReference type="ARBA" id="ARBA00022741"/>
    </source>
</evidence>
<dbReference type="Pfam" id="PF00749">
    <property type="entry name" value="tRNA-synt_1c"/>
    <property type="match status" value="1"/>
</dbReference>
<evidence type="ECO:0000256" key="6">
    <source>
        <dbReference type="ARBA" id="ARBA00023146"/>
    </source>
</evidence>
<evidence type="ECO:0000256" key="2">
    <source>
        <dbReference type="ARBA" id="ARBA00022723"/>
    </source>
</evidence>
<dbReference type="InterPro" id="IPR049940">
    <property type="entry name" value="GluQ/Sye"/>
</dbReference>
<accession>A0A2R4M1I8</accession>
<dbReference type="OrthoDB" id="9807503at2"/>
<proteinExistence type="inferred from homology"/>
<protein>
    <submittedName>
        <fullName evidence="9">tRNA glutamyl-Q(34) synthetase GluQRS</fullName>
    </submittedName>
</protein>
<dbReference type="PROSITE" id="PS00178">
    <property type="entry name" value="AA_TRNA_LIGASE_I"/>
    <property type="match status" value="1"/>
</dbReference>
<evidence type="ECO:0000256" key="1">
    <source>
        <dbReference type="ARBA" id="ARBA00022598"/>
    </source>
</evidence>
<evidence type="ECO:0000256" key="4">
    <source>
        <dbReference type="ARBA" id="ARBA00022833"/>
    </source>
</evidence>